<gene>
    <name evidence="2" type="ORF">OOZ53_10250</name>
</gene>
<protein>
    <submittedName>
        <fullName evidence="2">Nuclear transport factor 2 family protein</fullName>
    </submittedName>
</protein>
<dbReference type="SUPFAM" id="SSF54427">
    <property type="entry name" value="NTF2-like"/>
    <property type="match status" value="1"/>
</dbReference>
<keyword evidence="3" id="KW-1185">Reference proteome</keyword>
<comment type="caution">
    <text evidence="2">The sequence shown here is derived from an EMBL/GenBank/DDBJ whole genome shotgun (WGS) entry which is preliminary data.</text>
</comment>
<reference evidence="2" key="1">
    <citation type="submission" date="2022-11" db="EMBL/GenBank/DDBJ databases">
        <title>Hoeflea poritis sp. nov., isolated from scleractinian coral Porites lutea.</title>
        <authorList>
            <person name="Zhang G."/>
            <person name="Wei Q."/>
            <person name="Cai L."/>
        </authorList>
    </citation>
    <scope>NUCLEOTIDE SEQUENCE</scope>
    <source>
        <strain evidence="2">E7-10</strain>
    </source>
</reference>
<evidence type="ECO:0000313" key="3">
    <source>
        <dbReference type="Proteomes" id="UP001148313"/>
    </source>
</evidence>
<dbReference type="EMBL" id="JAPJZH010000005">
    <property type="protein sequence ID" value="MDA4845731.1"/>
    <property type="molecule type" value="Genomic_DNA"/>
</dbReference>
<accession>A0ABT4VM11</accession>
<dbReference type="InterPro" id="IPR032710">
    <property type="entry name" value="NTF2-like_dom_sf"/>
</dbReference>
<dbReference type="InterPro" id="IPR037401">
    <property type="entry name" value="SnoaL-like"/>
</dbReference>
<dbReference type="PANTHER" id="PTHR41252">
    <property type="entry name" value="BLR2505 PROTEIN"/>
    <property type="match status" value="1"/>
</dbReference>
<sequence>MKYRAEEEINVEILRNAYTAWHETGGDTAVWAEVFADRIDWGSSAEAMPELVFTRQRAPKQEVIDYYEELANDWSMEFYRVNEFIAQGQRVIAFGECSFTHRRTGRNVTGPKIDLWLFEDGKATEFMEY</sequence>
<dbReference type="Pfam" id="PF12680">
    <property type="entry name" value="SnoaL_2"/>
    <property type="match status" value="1"/>
</dbReference>
<name>A0ABT4VM11_9HYPH</name>
<evidence type="ECO:0000259" key="1">
    <source>
        <dbReference type="Pfam" id="PF12680"/>
    </source>
</evidence>
<dbReference type="Gene3D" id="3.10.450.50">
    <property type="match status" value="1"/>
</dbReference>
<dbReference type="Proteomes" id="UP001148313">
    <property type="component" value="Unassembled WGS sequence"/>
</dbReference>
<proteinExistence type="predicted"/>
<feature type="domain" description="SnoaL-like" evidence="1">
    <location>
        <begin position="15"/>
        <end position="125"/>
    </location>
</feature>
<dbReference type="RefSeq" id="WP_271089412.1">
    <property type="nucleotide sequence ID" value="NZ_JAPJZH010000005.1"/>
</dbReference>
<dbReference type="PANTHER" id="PTHR41252:SF1">
    <property type="entry name" value="BLR2505 PROTEIN"/>
    <property type="match status" value="1"/>
</dbReference>
<evidence type="ECO:0000313" key="2">
    <source>
        <dbReference type="EMBL" id="MDA4845731.1"/>
    </source>
</evidence>
<organism evidence="2 3">
    <name type="scientific">Hoeflea poritis</name>
    <dbReference type="NCBI Taxonomy" id="2993659"/>
    <lineage>
        <taxon>Bacteria</taxon>
        <taxon>Pseudomonadati</taxon>
        <taxon>Pseudomonadota</taxon>
        <taxon>Alphaproteobacteria</taxon>
        <taxon>Hyphomicrobiales</taxon>
        <taxon>Rhizobiaceae</taxon>
        <taxon>Hoeflea</taxon>
    </lineage>
</organism>